<evidence type="ECO:0000256" key="1">
    <source>
        <dbReference type="ARBA" id="ARBA00003469"/>
    </source>
</evidence>
<evidence type="ECO:0000256" key="11">
    <source>
        <dbReference type="ARBA" id="ARBA00048179"/>
    </source>
</evidence>
<comment type="function">
    <text evidence="1">Responsible for the formation of the pyrimidine heterocycle in the thiamine biosynthesis pathway. Catalyzes the formation of hydroxymethylpyrimidine phosphate (HMP-P) from histidine and pyridoxal phosphate (PLP). The protein uses PLP and the active site histidine to form HMP-P, generating an inactive enzyme. The enzyme can only undergo a single turnover, which suggests it is a suicide enzyme.</text>
</comment>
<dbReference type="RefSeq" id="WP_245907723.1">
    <property type="nucleotide sequence ID" value="NZ_CBDERX010000022.1"/>
</dbReference>
<evidence type="ECO:0000256" key="8">
    <source>
        <dbReference type="ARBA" id="ARBA00022977"/>
    </source>
</evidence>
<dbReference type="AlphaFoldDB" id="A0A2X0UFJ0"/>
<dbReference type="Gene3D" id="3.40.190.10">
    <property type="entry name" value="Periplasmic binding protein-like II"/>
    <property type="match status" value="2"/>
</dbReference>
<organism evidence="14 15">
    <name type="scientific">Schaalia odontolytica</name>
    <dbReference type="NCBI Taxonomy" id="1660"/>
    <lineage>
        <taxon>Bacteria</taxon>
        <taxon>Bacillati</taxon>
        <taxon>Actinomycetota</taxon>
        <taxon>Actinomycetes</taxon>
        <taxon>Actinomycetales</taxon>
        <taxon>Actinomycetaceae</taxon>
        <taxon>Schaalia</taxon>
    </lineage>
</organism>
<comment type="subunit">
    <text evidence="4">Homodimer.</text>
</comment>
<dbReference type="PANTHER" id="PTHR31528:SF1">
    <property type="entry name" value="4-AMINO-5-HYDROXYMETHYL-2-METHYLPYRIMIDINE PHOSPHATE SYNTHASE THI11-RELATED"/>
    <property type="match status" value="1"/>
</dbReference>
<gene>
    <name evidence="14" type="ORF">NCTC9935_01435</name>
</gene>
<sequence>MRRPLAALTALLPACALALASCAGNASTPQSSPQRQSVSVVLDWTPNTNHSGVYLAMARGYYEQEGIDVDILPYSEAGSASVLLGGGADFAFEGAYSVISGRARGDEMTMVFNLQQQSSQGIAVRADNTDITRPADLDGKLFATWGAAEGVAKVQTMIRNDGGQGNVETALLGTSAYAAVYNGTADYAEGLTTWEGIEAELAGTPLKWFMPADYGVETTPAELGLVTTPTYLRDHADLAKRFIRATQRGYKDAIADPSAAVDALISTNPDAAIDRELASRSQELLSSKYWQDSSGSVGHGDPARWQGYIDYLLAQGLLEDASGAPASAPLSGADMVSNDLLE</sequence>
<evidence type="ECO:0000256" key="7">
    <source>
        <dbReference type="ARBA" id="ARBA00022898"/>
    </source>
</evidence>
<reference evidence="14 15" key="1">
    <citation type="submission" date="2018-06" db="EMBL/GenBank/DDBJ databases">
        <authorList>
            <consortium name="Pathogen Informatics"/>
            <person name="Doyle S."/>
        </authorList>
    </citation>
    <scope>NUCLEOTIDE SEQUENCE [LARGE SCALE GENOMIC DNA]</scope>
    <source>
        <strain evidence="14 15">NCTC9935</strain>
    </source>
</reference>
<dbReference type="InterPro" id="IPR027939">
    <property type="entry name" value="NMT1/THI5"/>
</dbReference>
<evidence type="ECO:0000256" key="2">
    <source>
        <dbReference type="ARBA" id="ARBA00004948"/>
    </source>
</evidence>
<keyword evidence="5" id="KW-0808">Transferase</keyword>
<evidence type="ECO:0000256" key="10">
    <source>
        <dbReference type="ARBA" id="ARBA00033171"/>
    </source>
</evidence>
<dbReference type="EMBL" id="UAPR01000005">
    <property type="protein sequence ID" value="SPT55918.1"/>
    <property type="molecule type" value="Genomic_DNA"/>
</dbReference>
<dbReference type="GO" id="GO:0009228">
    <property type="term" value="P:thiamine biosynthetic process"/>
    <property type="evidence" value="ECO:0007669"/>
    <property type="project" value="UniProtKB-KW"/>
</dbReference>
<evidence type="ECO:0000313" key="14">
    <source>
        <dbReference type="EMBL" id="SPT55918.1"/>
    </source>
</evidence>
<proteinExistence type="inferred from homology"/>
<dbReference type="Pfam" id="PF09084">
    <property type="entry name" value="NMT1"/>
    <property type="match status" value="1"/>
</dbReference>
<keyword evidence="9" id="KW-0408">Iron</keyword>
<dbReference type="GeneID" id="93758917"/>
<keyword evidence="7" id="KW-0663">Pyridoxal phosphate</keyword>
<dbReference type="SUPFAM" id="SSF53850">
    <property type="entry name" value="Periplasmic binding protein-like II"/>
    <property type="match status" value="1"/>
</dbReference>
<evidence type="ECO:0000313" key="15">
    <source>
        <dbReference type="Proteomes" id="UP000250192"/>
    </source>
</evidence>
<comment type="pathway">
    <text evidence="2">Cofactor biosynthesis; thiamine diphosphate biosynthesis.</text>
</comment>
<dbReference type="PROSITE" id="PS51257">
    <property type="entry name" value="PROKAR_LIPOPROTEIN"/>
    <property type="match status" value="1"/>
</dbReference>
<name>A0A2X0UFJ0_9ACTO</name>
<evidence type="ECO:0000256" key="3">
    <source>
        <dbReference type="ARBA" id="ARBA00009406"/>
    </source>
</evidence>
<feature type="chain" id="PRO_5039590117" description="Thiamine pyrimidine synthase" evidence="12">
    <location>
        <begin position="27"/>
        <end position="342"/>
    </location>
</feature>
<evidence type="ECO:0000259" key="13">
    <source>
        <dbReference type="Pfam" id="PF09084"/>
    </source>
</evidence>
<evidence type="ECO:0000256" key="4">
    <source>
        <dbReference type="ARBA" id="ARBA00011738"/>
    </source>
</evidence>
<comment type="catalytic activity">
    <reaction evidence="11">
        <text>N(6)-(pyridoxal phosphate)-L-lysyl-[4-amino-5-hydroxymethyl-2-methylpyrimidine phosphate synthase] + L-histidyl-[4-amino-5-hydroxymethyl-2-methylpyrimidine phosphate synthase] + 2 Fe(3+) + 4 H2O = L-lysyl-[4-amino-5-hydroxymethyl-2-methylpyrimidine phosphate synthase] + (2S)-2-amino-5-hydroxy-4-oxopentanoyl-[4-amino-5-hydroxymethyl-2-methylpyrimidine phosphate synthase] + 4-amino-2-methyl-5-(phosphooxymethyl)pyrimidine + 3-oxopropanoate + 2 Fe(2+) + 2 H(+)</text>
        <dbReference type="Rhea" id="RHEA:65756"/>
        <dbReference type="Rhea" id="RHEA-COMP:16892"/>
        <dbReference type="Rhea" id="RHEA-COMP:16893"/>
        <dbReference type="Rhea" id="RHEA-COMP:16894"/>
        <dbReference type="Rhea" id="RHEA-COMP:16895"/>
        <dbReference type="ChEBI" id="CHEBI:15377"/>
        <dbReference type="ChEBI" id="CHEBI:15378"/>
        <dbReference type="ChEBI" id="CHEBI:29033"/>
        <dbReference type="ChEBI" id="CHEBI:29034"/>
        <dbReference type="ChEBI" id="CHEBI:29969"/>
        <dbReference type="ChEBI" id="CHEBI:29979"/>
        <dbReference type="ChEBI" id="CHEBI:33190"/>
        <dbReference type="ChEBI" id="CHEBI:58354"/>
        <dbReference type="ChEBI" id="CHEBI:143915"/>
        <dbReference type="ChEBI" id="CHEBI:157692"/>
    </reaction>
    <physiologicalReaction direction="left-to-right" evidence="11">
        <dbReference type="Rhea" id="RHEA:65757"/>
    </physiologicalReaction>
</comment>
<dbReference type="GO" id="GO:0046872">
    <property type="term" value="F:metal ion binding"/>
    <property type="evidence" value="ECO:0007669"/>
    <property type="project" value="UniProtKB-KW"/>
</dbReference>
<dbReference type="PANTHER" id="PTHR31528">
    <property type="entry name" value="4-AMINO-5-HYDROXYMETHYL-2-METHYLPYRIMIDINE PHOSPHATE SYNTHASE THI11-RELATED"/>
    <property type="match status" value="1"/>
</dbReference>
<dbReference type="InterPro" id="IPR015168">
    <property type="entry name" value="SsuA/THI5"/>
</dbReference>
<evidence type="ECO:0000256" key="12">
    <source>
        <dbReference type="SAM" id="SignalP"/>
    </source>
</evidence>
<comment type="similarity">
    <text evidence="3">Belongs to the NMT1/THI5 family.</text>
</comment>
<evidence type="ECO:0000256" key="9">
    <source>
        <dbReference type="ARBA" id="ARBA00023004"/>
    </source>
</evidence>
<accession>A0A2X0UFJ0</accession>
<keyword evidence="15" id="KW-1185">Reference proteome</keyword>
<feature type="domain" description="SsuA/THI5-like" evidence="13">
    <location>
        <begin position="47"/>
        <end position="260"/>
    </location>
</feature>
<dbReference type="GO" id="GO:0016740">
    <property type="term" value="F:transferase activity"/>
    <property type="evidence" value="ECO:0007669"/>
    <property type="project" value="UniProtKB-KW"/>
</dbReference>
<keyword evidence="6" id="KW-0479">Metal-binding</keyword>
<keyword evidence="8" id="KW-0784">Thiamine biosynthesis</keyword>
<feature type="signal peptide" evidence="12">
    <location>
        <begin position="1"/>
        <end position="26"/>
    </location>
</feature>
<keyword evidence="12" id="KW-0732">Signal</keyword>
<evidence type="ECO:0000256" key="5">
    <source>
        <dbReference type="ARBA" id="ARBA00022679"/>
    </source>
</evidence>
<dbReference type="Proteomes" id="UP000250192">
    <property type="component" value="Unassembled WGS sequence"/>
</dbReference>
<evidence type="ECO:0000256" key="6">
    <source>
        <dbReference type="ARBA" id="ARBA00022723"/>
    </source>
</evidence>
<protein>
    <recommendedName>
        <fullName evidence="10">Thiamine pyrimidine synthase</fullName>
    </recommendedName>
</protein>